<dbReference type="EMBL" id="UZWD01000025">
    <property type="protein sequence ID" value="VDS04801.1"/>
    <property type="molecule type" value="Genomic_DNA"/>
</dbReference>
<evidence type="ECO:0000313" key="3">
    <source>
        <dbReference type="Proteomes" id="UP000268844"/>
    </source>
</evidence>
<dbReference type="RefSeq" id="WP_126150351.1">
    <property type="nucleotide sequence ID" value="NZ_JBHTMH010000001.1"/>
</dbReference>
<evidence type="ECO:0000313" key="2">
    <source>
        <dbReference type="EMBL" id="VDS04801.1"/>
    </source>
</evidence>
<evidence type="ECO:0008006" key="4">
    <source>
        <dbReference type="Google" id="ProtNLM"/>
    </source>
</evidence>
<proteinExistence type="predicted"/>
<keyword evidence="1" id="KW-0732">Signal</keyword>
<accession>A0A447IBB1</accession>
<sequence>MNNFGKIAFLALASTLVVGQPVSAANRTIIERLESHTPEQAAKVFVGAFMAEDYVAAYFLLSPRARRGFSEAIQSFSLDTLFVGLDNGGQVPGSVLAEGASVSDDDNYAVLTEPVLTFDNLVFAASQGGFLPIRLVAPHLGAPTMSSEGLLIIPVTNDGEPKALSLELVPTARGTWLVDRISWAGSAPGMRPWGVAQ</sequence>
<feature type="chain" id="PRO_5019261853" description="DUF1254 domain-containing protein" evidence="1">
    <location>
        <begin position="25"/>
        <end position="197"/>
    </location>
</feature>
<feature type="signal peptide" evidence="1">
    <location>
        <begin position="1"/>
        <end position="24"/>
    </location>
</feature>
<gene>
    <name evidence="2" type="ORF">DEVEQU_01941</name>
</gene>
<dbReference type="OrthoDB" id="7950111at2"/>
<dbReference type="Proteomes" id="UP000268844">
    <property type="component" value="Unassembled WGS sequence"/>
</dbReference>
<organism evidence="2 3">
    <name type="scientific">Devosia equisanguinis</name>
    <dbReference type="NCBI Taxonomy" id="2490941"/>
    <lineage>
        <taxon>Bacteria</taxon>
        <taxon>Pseudomonadati</taxon>
        <taxon>Pseudomonadota</taxon>
        <taxon>Alphaproteobacteria</taxon>
        <taxon>Hyphomicrobiales</taxon>
        <taxon>Devosiaceae</taxon>
        <taxon>Devosia</taxon>
    </lineage>
</organism>
<keyword evidence="3" id="KW-1185">Reference proteome</keyword>
<dbReference type="AlphaFoldDB" id="A0A447IBB1"/>
<protein>
    <recommendedName>
        <fullName evidence="4">DUF1254 domain-containing protein</fullName>
    </recommendedName>
</protein>
<evidence type="ECO:0000256" key="1">
    <source>
        <dbReference type="SAM" id="SignalP"/>
    </source>
</evidence>
<name>A0A447IBB1_9HYPH</name>
<reference evidence="2 3" key="1">
    <citation type="submission" date="2018-12" db="EMBL/GenBank/DDBJ databases">
        <authorList>
            <person name="Criscuolo A."/>
        </authorList>
    </citation>
    <scope>NUCLEOTIDE SEQUENCE [LARGE SCALE GENOMIC DNA]</scope>
    <source>
        <strain evidence="2">ACIP1116281</strain>
    </source>
</reference>